<name>A0ABN8HQ13_9NEOP</name>
<evidence type="ECO:0000313" key="1">
    <source>
        <dbReference type="EMBL" id="CAH2039621.1"/>
    </source>
</evidence>
<reference evidence="1" key="1">
    <citation type="submission" date="2022-03" db="EMBL/GenBank/DDBJ databases">
        <authorList>
            <person name="Martin H S."/>
        </authorList>
    </citation>
    <scope>NUCLEOTIDE SEQUENCE</scope>
</reference>
<sequence>MNNNLNVEEPFKKRRRKNIDVAEPHSDDAVKNSLIEEKCFKIRKKHIPKFRFKPAGENASLIVTAEERVPLMLTDVQHLLLHPLLGNINLCQAPRWFRAH</sequence>
<accession>A0ABN8HQ13</accession>
<proteinExistence type="predicted"/>
<feature type="non-terminal residue" evidence="1">
    <location>
        <position position="1"/>
    </location>
</feature>
<keyword evidence="2" id="KW-1185">Reference proteome</keyword>
<protein>
    <submittedName>
        <fullName evidence="1">Uncharacterized protein</fullName>
    </submittedName>
</protein>
<gene>
    <name evidence="1" type="ORF">IPOD504_LOCUS1830</name>
</gene>
<evidence type="ECO:0000313" key="2">
    <source>
        <dbReference type="Proteomes" id="UP000837857"/>
    </source>
</evidence>
<dbReference type="Proteomes" id="UP000837857">
    <property type="component" value="Chromosome 11"/>
</dbReference>
<organism evidence="1 2">
    <name type="scientific">Iphiclides podalirius</name>
    <name type="common">scarce swallowtail</name>
    <dbReference type="NCBI Taxonomy" id="110791"/>
    <lineage>
        <taxon>Eukaryota</taxon>
        <taxon>Metazoa</taxon>
        <taxon>Ecdysozoa</taxon>
        <taxon>Arthropoda</taxon>
        <taxon>Hexapoda</taxon>
        <taxon>Insecta</taxon>
        <taxon>Pterygota</taxon>
        <taxon>Neoptera</taxon>
        <taxon>Endopterygota</taxon>
        <taxon>Lepidoptera</taxon>
        <taxon>Glossata</taxon>
        <taxon>Ditrysia</taxon>
        <taxon>Papilionoidea</taxon>
        <taxon>Papilionidae</taxon>
        <taxon>Papilioninae</taxon>
        <taxon>Iphiclides</taxon>
    </lineage>
</organism>
<dbReference type="EMBL" id="OW152823">
    <property type="protein sequence ID" value="CAH2039621.1"/>
    <property type="molecule type" value="Genomic_DNA"/>
</dbReference>